<evidence type="ECO:0008006" key="3">
    <source>
        <dbReference type="Google" id="ProtNLM"/>
    </source>
</evidence>
<dbReference type="Pfam" id="PF05016">
    <property type="entry name" value="ParE_toxin"/>
    <property type="match status" value="1"/>
</dbReference>
<reference evidence="2" key="1">
    <citation type="submission" date="2018-06" db="EMBL/GenBank/DDBJ databases">
        <authorList>
            <person name="Zhirakovskaya E."/>
        </authorList>
    </citation>
    <scope>NUCLEOTIDE SEQUENCE</scope>
</reference>
<keyword evidence="1" id="KW-1277">Toxin-antitoxin system</keyword>
<dbReference type="InterPro" id="IPR035093">
    <property type="entry name" value="RelE/ParE_toxin_dom_sf"/>
</dbReference>
<accession>A0A3B0YJU3</accession>
<proteinExistence type="predicted"/>
<gene>
    <name evidence="2" type="ORF">MNBD_GAMMA12-2618</name>
</gene>
<evidence type="ECO:0000256" key="1">
    <source>
        <dbReference type="ARBA" id="ARBA00022649"/>
    </source>
</evidence>
<dbReference type="Gene3D" id="3.30.2310.20">
    <property type="entry name" value="RelE-like"/>
    <property type="match status" value="1"/>
</dbReference>
<organism evidence="2">
    <name type="scientific">hydrothermal vent metagenome</name>
    <dbReference type="NCBI Taxonomy" id="652676"/>
    <lineage>
        <taxon>unclassified sequences</taxon>
        <taxon>metagenomes</taxon>
        <taxon>ecological metagenomes</taxon>
    </lineage>
</organism>
<dbReference type="EMBL" id="UOFL01000106">
    <property type="protein sequence ID" value="VAW76393.1"/>
    <property type="molecule type" value="Genomic_DNA"/>
</dbReference>
<protein>
    <recommendedName>
        <fullName evidence="3">Death on curing protein, Doc toxin</fullName>
    </recommendedName>
</protein>
<dbReference type="AlphaFoldDB" id="A0A3B0YJU3"/>
<evidence type="ECO:0000313" key="2">
    <source>
        <dbReference type="EMBL" id="VAW76393.1"/>
    </source>
</evidence>
<name>A0A3B0YJU3_9ZZZZ</name>
<dbReference type="InterPro" id="IPR007712">
    <property type="entry name" value="RelE/ParE_toxin"/>
</dbReference>
<sequence length="98" mass="11511">MDYELLVRPEARADLLDAFQWYQSQRLGLGFDFKLCVDEVLSALQRTPLIYKKVLKDVRRSVIKRFPFGVFYIVKDSNVIILAVVHARRNPAEWKGRI</sequence>